<keyword evidence="10 12" id="KW-0648">Protein biosynthesis</keyword>
<sequence>MTEHKLFIHNTLTRKKEEFKPLHPGRVGMYVCGPTVYGDPHLGHARPAITFDLLFRLLKNEGYKVRYVRNITDVGHLEHDADEGEDKIAKKAKLEQLEPMEVAQHYSNRFHKAMDDLNVLPPSIEPQASGHIIEQEALVKKILDNGYAYERNGSIYFDVEKYNTKYRYGILSGRNLEDTIDASRTLDGVDEKRNQVDFALWKKARPEHIMRWPSPWGDGFPGWHCECTAMGRKYLGDHFDIHGGGMDLVFPHHECEIAQAVAAEGEQMVRYWMHNNMITINGQKMGKSLGNFITLEQFFTGDHPKLDQPYSPMTIRFFILQAHYRSTVDFSNEALQASRKGLDRLMEGFATLGRLAGNEGGEITESYAEGLSERCYAALNDDLNSPIVISHLFDACRLINQVADKQTTITPDGLEALKRVFSLFAFDLLGLKPEADGNAQREESFGKAVDLLLDVRQQAKAAKDWATSDKIRDDLAALGFAVKDTKDGATWKLEK</sequence>
<dbReference type="Gene3D" id="1.20.120.1910">
    <property type="entry name" value="Cysteine-tRNA ligase, C-terminal anti-codon recognition domain"/>
    <property type="match status" value="1"/>
</dbReference>
<evidence type="ECO:0000256" key="11">
    <source>
        <dbReference type="ARBA" id="ARBA00023146"/>
    </source>
</evidence>
<dbReference type="PANTHER" id="PTHR10890:SF3">
    <property type="entry name" value="CYSTEINE--TRNA LIGASE, CYTOPLASMIC"/>
    <property type="match status" value="1"/>
</dbReference>
<evidence type="ECO:0000256" key="8">
    <source>
        <dbReference type="ARBA" id="ARBA00022833"/>
    </source>
</evidence>
<dbReference type="SUPFAM" id="SSF52374">
    <property type="entry name" value="Nucleotidylyl transferase"/>
    <property type="match status" value="1"/>
</dbReference>
<comment type="caution">
    <text evidence="14">The sequence shown here is derived from an EMBL/GenBank/DDBJ whole genome shotgun (WGS) entry which is preliminary data.</text>
</comment>
<name>A0A929RUG4_9BACT</name>
<dbReference type="InterPro" id="IPR015803">
    <property type="entry name" value="Cys-tRNA-ligase"/>
</dbReference>
<evidence type="ECO:0000256" key="6">
    <source>
        <dbReference type="ARBA" id="ARBA00022723"/>
    </source>
</evidence>
<dbReference type="FunFam" id="3.40.50.620:FF:000140">
    <property type="entry name" value="Cysteine--tRNA ligase"/>
    <property type="match status" value="1"/>
</dbReference>
<dbReference type="RefSeq" id="WP_303762345.1">
    <property type="nucleotide sequence ID" value="NZ_CAUTAJ010000014.1"/>
</dbReference>
<evidence type="ECO:0000259" key="13">
    <source>
        <dbReference type="SMART" id="SM00840"/>
    </source>
</evidence>
<dbReference type="PRINTS" id="PR00983">
    <property type="entry name" value="TRNASYNTHCYS"/>
</dbReference>
<keyword evidence="7 12" id="KW-0547">Nucleotide-binding</keyword>
<dbReference type="Pfam" id="PF23493">
    <property type="entry name" value="CysS_C"/>
    <property type="match status" value="1"/>
</dbReference>
<comment type="subcellular location">
    <subcellularLocation>
        <location evidence="1 12">Cytoplasm</location>
    </subcellularLocation>
</comment>
<feature type="binding site" evidence="12">
    <location>
        <position position="256"/>
    </location>
    <ligand>
        <name>Zn(2+)</name>
        <dbReference type="ChEBI" id="CHEBI:29105"/>
    </ligand>
</feature>
<dbReference type="SUPFAM" id="SSF47323">
    <property type="entry name" value="Anticodon-binding domain of a subclass of class I aminoacyl-tRNA synthetases"/>
    <property type="match status" value="1"/>
</dbReference>
<dbReference type="AlphaFoldDB" id="A0A929RUG4"/>
<accession>A0A929RUG4</accession>
<dbReference type="Pfam" id="PF01406">
    <property type="entry name" value="tRNA-synt_1e"/>
    <property type="match status" value="1"/>
</dbReference>
<dbReference type="GO" id="GO:0005524">
    <property type="term" value="F:ATP binding"/>
    <property type="evidence" value="ECO:0007669"/>
    <property type="project" value="UniProtKB-UniRule"/>
</dbReference>
<comment type="similarity">
    <text evidence="2 12">Belongs to the class-I aminoacyl-tRNA synthetase family.</text>
</comment>
<evidence type="ECO:0000313" key="15">
    <source>
        <dbReference type="Proteomes" id="UP000704068"/>
    </source>
</evidence>
<keyword evidence="8 12" id="KW-0862">Zinc</keyword>
<dbReference type="HAMAP" id="MF_00041">
    <property type="entry name" value="Cys_tRNA_synth"/>
    <property type="match status" value="1"/>
</dbReference>
<dbReference type="SMART" id="SM00840">
    <property type="entry name" value="DALR_2"/>
    <property type="match status" value="1"/>
</dbReference>
<keyword evidence="4 12" id="KW-0963">Cytoplasm</keyword>
<dbReference type="InterPro" id="IPR015273">
    <property type="entry name" value="Cys-tRNA-synt_Ia_DALR"/>
</dbReference>
<protein>
    <recommendedName>
        <fullName evidence="12">Cysteine--tRNA ligase</fullName>
        <ecNumber evidence="12">6.1.1.16</ecNumber>
    </recommendedName>
    <alternativeName>
        <fullName evidence="12">Cysteinyl-tRNA synthetase</fullName>
        <shortName evidence="12">CysRS</shortName>
    </alternativeName>
</protein>
<evidence type="ECO:0000256" key="3">
    <source>
        <dbReference type="ARBA" id="ARBA00011245"/>
    </source>
</evidence>
<evidence type="ECO:0000256" key="1">
    <source>
        <dbReference type="ARBA" id="ARBA00004496"/>
    </source>
</evidence>
<dbReference type="InterPro" id="IPR056411">
    <property type="entry name" value="CysS_C"/>
</dbReference>
<feature type="domain" description="Cysteinyl-tRNA synthetase class Ia DALR" evidence="13">
    <location>
        <begin position="374"/>
        <end position="437"/>
    </location>
</feature>
<dbReference type="InterPro" id="IPR032678">
    <property type="entry name" value="tRNA-synt_1_cat_dom"/>
</dbReference>
<gene>
    <name evidence="12" type="primary">cysS</name>
    <name evidence="14" type="ORF">HXK21_00140</name>
</gene>
<comment type="catalytic activity">
    <reaction evidence="12">
        <text>tRNA(Cys) + L-cysteine + ATP = L-cysteinyl-tRNA(Cys) + AMP + diphosphate</text>
        <dbReference type="Rhea" id="RHEA:17773"/>
        <dbReference type="Rhea" id="RHEA-COMP:9661"/>
        <dbReference type="Rhea" id="RHEA-COMP:9679"/>
        <dbReference type="ChEBI" id="CHEBI:30616"/>
        <dbReference type="ChEBI" id="CHEBI:33019"/>
        <dbReference type="ChEBI" id="CHEBI:35235"/>
        <dbReference type="ChEBI" id="CHEBI:78442"/>
        <dbReference type="ChEBI" id="CHEBI:78517"/>
        <dbReference type="ChEBI" id="CHEBI:456215"/>
        <dbReference type="EC" id="6.1.1.16"/>
    </reaction>
</comment>
<keyword evidence="5 12" id="KW-0436">Ligase</keyword>
<dbReference type="InterPro" id="IPR014729">
    <property type="entry name" value="Rossmann-like_a/b/a_fold"/>
</dbReference>
<dbReference type="GO" id="GO:0004817">
    <property type="term" value="F:cysteine-tRNA ligase activity"/>
    <property type="evidence" value="ECO:0007669"/>
    <property type="project" value="UniProtKB-UniRule"/>
</dbReference>
<evidence type="ECO:0000256" key="5">
    <source>
        <dbReference type="ARBA" id="ARBA00022598"/>
    </source>
</evidence>
<evidence type="ECO:0000256" key="12">
    <source>
        <dbReference type="HAMAP-Rule" id="MF_00041"/>
    </source>
</evidence>
<dbReference type="EC" id="6.1.1.16" evidence="12"/>
<keyword evidence="9 12" id="KW-0067">ATP-binding</keyword>
<dbReference type="PANTHER" id="PTHR10890">
    <property type="entry name" value="CYSTEINYL-TRNA SYNTHETASE"/>
    <property type="match status" value="1"/>
</dbReference>
<evidence type="ECO:0000256" key="2">
    <source>
        <dbReference type="ARBA" id="ARBA00005594"/>
    </source>
</evidence>
<feature type="short sequence motif" description="'KMSKS' region" evidence="12">
    <location>
        <begin position="284"/>
        <end position="288"/>
    </location>
</feature>
<evidence type="ECO:0000256" key="7">
    <source>
        <dbReference type="ARBA" id="ARBA00022741"/>
    </source>
</evidence>
<dbReference type="GO" id="GO:0008270">
    <property type="term" value="F:zinc ion binding"/>
    <property type="evidence" value="ECO:0007669"/>
    <property type="project" value="UniProtKB-UniRule"/>
</dbReference>
<dbReference type="InterPro" id="IPR024909">
    <property type="entry name" value="Cys-tRNA/MSH_ligase"/>
</dbReference>
<evidence type="ECO:0000256" key="4">
    <source>
        <dbReference type="ARBA" id="ARBA00022490"/>
    </source>
</evidence>
<proteinExistence type="inferred from homology"/>
<dbReference type="NCBIfam" id="TIGR00435">
    <property type="entry name" value="cysS"/>
    <property type="match status" value="1"/>
</dbReference>
<feature type="binding site" evidence="12">
    <location>
        <position position="227"/>
    </location>
    <ligand>
        <name>Zn(2+)</name>
        <dbReference type="ChEBI" id="CHEBI:29105"/>
    </ligand>
</feature>
<evidence type="ECO:0000256" key="10">
    <source>
        <dbReference type="ARBA" id="ARBA00022917"/>
    </source>
</evidence>
<feature type="binding site" evidence="12">
    <location>
        <position position="32"/>
    </location>
    <ligand>
        <name>Zn(2+)</name>
        <dbReference type="ChEBI" id="CHEBI:29105"/>
    </ligand>
</feature>
<dbReference type="GO" id="GO:0005829">
    <property type="term" value="C:cytosol"/>
    <property type="evidence" value="ECO:0007669"/>
    <property type="project" value="TreeGrafter"/>
</dbReference>
<feature type="binding site" evidence="12">
    <location>
        <position position="252"/>
    </location>
    <ligand>
        <name>Zn(2+)</name>
        <dbReference type="ChEBI" id="CHEBI:29105"/>
    </ligand>
</feature>
<comment type="cofactor">
    <cofactor evidence="12">
        <name>Zn(2+)</name>
        <dbReference type="ChEBI" id="CHEBI:29105"/>
    </cofactor>
    <text evidence="12">Binds 1 zinc ion per subunit.</text>
</comment>
<evidence type="ECO:0000313" key="14">
    <source>
        <dbReference type="EMBL" id="MBF0969440.1"/>
    </source>
</evidence>
<evidence type="ECO:0000256" key="9">
    <source>
        <dbReference type="ARBA" id="ARBA00022840"/>
    </source>
</evidence>
<dbReference type="Gene3D" id="3.40.50.620">
    <property type="entry name" value="HUPs"/>
    <property type="match status" value="1"/>
</dbReference>
<dbReference type="CDD" id="cd00672">
    <property type="entry name" value="CysRS_core"/>
    <property type="match status" value="1"/>
</dbReference>
<dbReference type="GO" id="GO:0006423">
    <property type="term" value="P:cysteinyl-tRNA aminoacylation"/>
    <property type="evidence" value="ECO:0007669"/>
    <property type="project" value="UniProtKB-UniRule"/>
</dbReference>
<feature type="short sequence motif" description="'HIGH' region" evidence="12">
    <location>
        <begin position="34"/>
        <end position="44"/>
    </location>
</feature>
<dbReference type="Proteomes" id="UP000704068">
    <property type="component" value="Unassembled WGS sequence"/>
</dbReference>
<dbReference type="Pfam" id="PF09190">
    <property type="entry name" value="DALR_2"/>
    <property type="match status" value="1"/>
</dbReference>
<dbReference type="InterPro" id="IPR009080">
    <property type="entry name" value="tRNAsynth_Ia_anticodon-bd"/>
</dbReference>
<organism evidence="14 15">
    <name type="scientific">Alloprevotella tannerae</name>
    <dbReference type="NCBI Taxonomy" id="76122"/>
    <lineage>
        <taxon>Bacteria</taxon>
        <taxon>Pseudomonadati</taxon>
        <taxon>Bacteroidota</taxon>
        <taxon>Bacteroidia</taxon>
        <taxon>Bacteroidales</taxon>
        <taxon>Prevotellaceae</taxon>
        <taxon>Alloprevotella</taxon>
    </lineage>
</organism>
<feature type="binding site" evidence="12">
    <location>
        <position position="287"/>
    </location>
    <ligand>
        <name>ATP</name>
        <dbReference type="ChEBI" id="CHEBI:30616"/>
    </ligand>
</feature>
<comment type="subunit">
    <text evidence="3 12">Monomer.</text>
</comment>
<keyword evidence="11 12" id="KW-0030">Aminoacyl-tRNA synthetase</keyword>
<dbReference type="EMBL" id="JABZGR010000001">
    <property type="protein sequence ID" value="MBF0969440.1"/>
    <property type="molecule type" value="Genomic_DNA"/>
</dbReference>
<reference evidence="14" key="1">
    <citation type="submission" date="2020-04" db="EMBL/GenBank/DDBJ databases">
        <title>Deep metagenomics examines the oral microbiome during advanced dental caries in children, revealing novel taxa and co-occurrences with host molecules.</title>
        <authorList>
            <person name="Baker J.L."/>
            <person name="Morton J.T."/>
            <person name="Dinis M."/>
            <person name="Alvarez R."/>
            <person name="Tran N.C."/>
            <person name="Knight R."/>
            <person name="Edlund A."/>
        </authorList>
    </citation>
    <scope>NUCLEOTIDE SEQUENCE</scope>
    <source>
        <strain evidence="14">JCVI_34_bin.1</strain>
    </source>
</reference>
<keyword evidence="6 12" id="KW-0479">Metal-binding</keyword>